<organism evidence="2 3">
    <name type="scientific">Trifolium medium</name>
    <dbReference type="NCBI Taxonomy" id="97028"/>
    <lineage>
        <taxon>Eukaryota</taxon>
        <taxon>Viridiplantae</taxon>
        <taxon>Streptophyta</taxon>
        <taxon>Embryophyta</taxon>
        <taxon>Tracheophyta</taxon>
        <taxon>Spermatophyta</taxon>
        <taxon>Magnoliopsida</taxon>
        <taxon>eudicotyledons</taxon>
        <taxon>Gunneridae</taxon>
        <taxon>Pentapetalae</taxon>
        <taxon>rosids</taxon>
        <taxon>fabids</taxon>
        <taxon>Fabales</taxon>
        <taxon>Fabaceae</taxon>
        <taxon>Papilionoideae</taxon>
        <taxon>50 kb inversion clade</taxon>
        <taxon>NPAAA clade</taxon>
        <taxon>Hologalegina</taxon>
        <taxon>IRL clade</taxon>
        <taxon>Trifolieae</taxon>
        <taxon>Trifolium</taxon>
    </lineage>
</organism>
<feature type="region of interest" description="Disordered" evidence="1">
    <location>
        <begin position="60"/>
        <end position="92"/>
    </location>
</feature>
<feature type="compositionally biased region" description="Polar residues" evidence="1">
    <location>
        <begin position="62"/>
        <end position="74"/>
    </location>
</feature>
<evidence type="ECO:0000256" key="1">
    <source>
        <dbReference type="SAM" id="MobiDB-lite"/>
    </source>
</evidence>
<keyword evidence="3" id="KW-1185">Reference proteome</keyword>
<dbReference type="EMBL" id="LXQA010063905">
    <property type="protein sequence ID" value="MCI07032.1"/>
    <property type="molecule type" value="Genomic_DNA"/>
</dbReference>
<accession>A0A392P5I5</accession>
<feature type="compositionally biased region" description="Basic and acidic residues" evidence="1">
    <location>
        <begin position="76"/>
        <end position="86"/>
    </location>
</feature>
<dbReference type="AlphaFoldDB" id="A0A392P5I5"/>
<comment type="caution">
    <text evidence="2">The sequence shown here is derived from an EMBL/GenBank/DDBJ whole genome shotgun (WGS) entry which is preliminary data.</text>
</comment>
<name>A0A392P5I5_9FABA</name>
<protein>
    <submittedName>
        <fullName evidence="2">Uncharacterized protein</fullName>
    </submittedName>
</protein>
<proteinExistence type="predicted"/>
<evidence type="ECO:0000313" key="3">
    <source>
        <dbReference type="Proteomes" id="UP000265520"/>
    </source>
</evidence>
<evidence type="ECO:0000313" key="2">
    <source>
        <dbReference type="EMBL" id="MCI07032.1"/>
    </source>
</evidence>
<dbReference type="Proteomes" id="UP000265520">
    <property type="component" value="Unassembled WGS sequence"/>
</dbReference>
<feature type="non-terminal residue" evidence="2">
    <location>
        <position position="92"/>
    </location>
</feature>
<sequence>MPDEFLVLPSDLSAEFAAIKAKIANALDKLECCYQKKLKRSLSANIEKLEKGKAVIEFGSEQHASGSNGQSTLVERSLESVDRQKSEPVTLD</sequence>
<reference evidence="2 3" key="1">
    <citation type="journal article" date="2018" name="Front. Plant Sci.">
        <title>Red Clover (Trifolium pratense) and Zigzag Clover (T. medium) - A Picture of Genomic Similarities and Differences.</title>
        <authorList>
            <person name="Dluhosova J."/>
            <person name="Istvanek J."/>
            <person name="Nedelnik J."/>
            <person name="Repkova J."/>
        </authorList>
    </citation>
    <scope>NUCLEOTIDE SEQUENCE [LARGE SCALE GENOMIC DNA]</scope>
    <source>
        <strain evidence="3">cv. 10/8</strain>
        <tissue evidence="2">Leaf</tissue>
    </source>
</reference>